<keyword evidence="9" id="KW-0902">Two-component regulatory system</keyword>
<keyword evidence="15" id="KW-0547">Nucleotide-binding</keyword>
<evidence type="ECO:0000256" key="2">
    <source>
        <dbReference type="ARBA" id="ARBA00004236"/>
    </source>
</evidence>
<evidence type="ECO:0000256" key="8">
    <source>
        <dbReference type="ARBA" id="ARBA00022989"/>
    </source>
</evidence>
<evidence type="ECO:0000256" key="11">
    <source>
        <dbReference type="SAM" id="MobiDB-lite"/>
    </source>
</evidence>
<feature type="region of interest" description="Disordered" evidence="11">
    <location>
        <begin position="265"/>
        <end position="297"/>
    </location>
</feature>
<dbReference type="Gene3D" id="1.10.287.130">
    <property type="match status" value="1"/>
</dbReference>
<evidence type="ECO:0000256" key="1">
    <source>
        <dbReference type="ARBA" id="ARBA00000085"/>
    </source>
</evidence>
<evidence type="ECO:0000256" key="3">
    <source>
        <dbReference type="ARBA" id="ARBA00012438"/>
    </source>
</evidence>
<reference evidence="16" key="1">
    <citation type="journal article" date="2019" name="Int. J. Syst. Evol. Microbiol.">
        <title>The Global Catalogue of Microorganisms (GCM) 10K type strain sequencing project: providing services to taxonomists for standard genome sequencing and annotation.</title>
        <authorList>
            <consortium name="The Broad Institute Genomics Platform"/>
            <consortium name="The Broad Institute Genome Sequencing Center for Infectious Disease"/>
            <person name="Wu L."/>
            <person name="Ma J."/>
        </authorList>
    </citation>
    <scope>NUCLEOTIDE SEQUENCE [LARGE SCALE GENOMIC DNA]</scope>
    <source>
        <strain evidence="16">JCM 16013</strain>
    </source>
</reference>
<evidence type="ECO:0000256" key="6">
    <source>
        <dbReference type="ARBA" id="ARBA00022692"/>
    </source>
</evidence>
<dbReference type="InterPro" id="IPR036890">
    <property type="entry name" value="HATPase_C_sf"/>
</dbReference>
<evidence type="ECO:0000256" key="9">
    <source>
        <dbReference type="ARBA" id="ARBA00023012"/>
    </source>
</evidence>
<dbReference type="EC" id="2.7.13.3" evidence="3"/>
<dbReference type="EMBL" id="BAAAQM010000078">
    <property type="protein sequence ID" value="GAA2003527.1"/>
    <property type="molecule type" value="Genomic_DNA"/>
</dbReference>
<dbReference type="PRINTS" id="PR00344">
    <property type="entry name" value="BCTRLSENSOR"/>
</dbReference>
<dbReference type="SUPFAM" id="SSF158472">
    <property type="entry name" value="HAMP domain-like"/>
    <property type="match status" value="1"/>
</dbReference>
<comment type="subcellular location">
    <subcellularLocation>
        <location evidence="2">Cell membrane</location>
    </subcellularLocation>
</comment>
<evidence type="ECO:0000259" key="14">
    <source>
        <dbReference type="PROSITE" id="PS50885"/>
    </source>
</evidence>
<dbReference type="GO" id="GO:0005524">
    <property type="term" value="F:ATP binding"/>
    <property type="evidence" value="ECO:0007669"/>
    <property type="project" value="UniProtKB-KW"/>
</dbReference>
<comment type="caution">
    <text evidence="15">The sequence shown here is derived from an EMBL/GenBank/DDBJ whole genome shotgun (WGS) entry which is preliminary data.</text>
</comment>
<dbReference type="CDD" id="cd06225">
    <property type="entry name" value="HAMP"/>
    <property type="match status" value="1"/>
</dbReference>
<keyword evidence="10 12" id="KW-0472">Membrane</keyword>
<dbReference type="SUPFAM" id="SSF55874">
    <property type="entry name" value="ATPase domain of HSP90 chaperone/DNA topoisomerase II/histidine kinase"/>
    <property type="match status" value="1"/>
</dbReference>
<keyword evidence="15" id="KW-0067">ATP-binding</keyword>
<dbReference type="Gene3D" id="6.10.340.10">
    <property type="match status" value="1"/>
</dbReference>
<dbReference type="SUPFAM" id="SSF47384">
    <property type="entry name" value="Homodimeric domain of signal transducing histidine kinase"/>
    <property type="match status" value="1"/>
</dbReference>
<evidence type="ECO:0000256" key="7">
    <source>
        <dbReference type="ARBA" id="ARBA00022777"/>
    </source>
</evidence>
<dbReference type="InterPro" id="IPR003661">
    <property type="entry name" value="HisK_dim/P_dom"/>
</dbReference>
<dbReference type="SMART" id="SM00388">
    <property type="entry name" value="HisKA"/>
    <property type="match status" value="1"/>
</dbReference>
<dbReference type="SMART" id="SM00304">
    <property type="entry name" value="HAMP"/>
    <property type="match status" value="1"/>
</dbReference>
<keyword evidence="4" id="KW-0597">Phosphoprotein</keyword>
<dbReference type="Pfam" id="PF00672">
    <property type="entry name" value="HAMP"/>
    <property type="match status" value="1"/>
</dbReference>
<dbReference type="InterPro" id="IPR003594">
    <property type="entry name" value="HATPase_dom"/>
</dbReference>
<comment type="catalytic activity">
    <reaction evidence="1">
        <text>ATP + protein L-histidine = ADP + protein N-phospho-L-histidine.</text>
        <dbReference type="EC" id="2.7.13.3"/>
    </reaction>
</comment>
<keyword evidence="6 12" id="KW-0812">Transmembrane</keyword>
<dbReference type="InterPro" id="IPR005467">
    <property type="entry name" value="His_kinase_dom"/>
</dbReference>
<dbReference type="CDD" id="cd00082">
    <property type="entry name" value="HisKA"/>
    <property type="match status" value="1"/>
</dbReference>
<keyword evidence="7" id="KW-0418">Kinase</keyword>
<evidence type="ECO:0000313" key="15">
    <source>
        <dbReference type="EMBL" id="GAA2003527.1"/>
    </source>
</evidence>
<dbReference type="Gene3D" id="3.30.565.10">
    <property type="entry name" value="Histidine kinase-like ATPase, C-terminal domain"/>
    <property type="match status" value="1"/>
</dbReference>
<accession>A0ABP5ERT2</accession>
<dbReference type="InterPro" id="IPR036097">
    <property type="entry name" value="HisK_dim/P_sf"/>
</dbReference>
<dbReference type="Pfam" id="PF02518">
    <property type="entry name" value="HATPase_c"/>
    <property type="match status" value="1"/>
</dbReference>
<feature type="domain" description="Histidine kinase" evidence="13">
    <location>
        <begin position="239"/>
        <end position="485"/>
    </location>
</feature>
<dbReference type="Proteomes" id="UP001499854">
    <property type="component" value="Unassembled WGS sequence"/>
</dbReference>
<organism evidence="15 16">
    <name type="scientific">Catenulispora subtropica</name>
    <dbReference type="NCBI Taxonomy" id="450798"/>
    <lineage>
        <taxon>Bacteria</taxon>
        <taxon>Bacillati</taxon>
        <taxon>Actinomycetota</taxon>
        <taxon>Actinomycetes</taxon>
        <taxon>Catenulisporales</taxon>
        <taxon>Catenulisporaceae</taxon>
        <taxon>Catenulispora</taxon>
    </lineage>
</organism>
<feature type="transmembrane region" description="Helical" evidence="12">
    <location>
        <begin position="154"/>
        <end position="177"/>
    </location>
</feature>
<keyword evidence="8 12" id="KW-1133">Transmembrane helix</keyword>
<dbReference type="PANTHER" id="PTHR45436">
    <property type="entry name" value="SENSOR HISTIDINE KINASE YKOH"/>
    <property type="match status" value="1"/>
</dbReference>
<dbReference type="InterPro" id="IPR050428">
    <property type="entry name" value="TCS_sensor_his_kinase"/>
</dbReference>
<dbReference type="PROSITE" id="PS50885">
    <property type="entry name" value="HAMP"/>
    <property type="match status" value="1"/>
</dbReference>
<keyword evidence="16" id="KW-1185">Reference proteome</keyword>
<feature type="domain" description="HAMP" evidence="14">
    <location>
        <begin position="178"/>
        <end position="231"/>
    </location>
</feature>
<evidence type="ECO:0000313" key="16">
    <source>
        <dbReference type="Proteomes" id="UP001499854"/>
    </source>
</evidence>
<protein>
    <recommendedName>
        <fullName evidence="3">histidine kinase</fullName>
        <ecNumber evidence="3">2.7.13.3</ecNumber>
    </recommendedName>
</protein>
<evidence type="ECO:0000256" key="5">
    <source>
        <dbReference type="ARBA" id="ARBA00022679"/>
    </source>
</evidence>
<evidence type="ECO:0000256" key="4">
    <source>
        <dbReference type="ARBA" id="ARBA00022553"/>
    </source>
</evidence>
<evidence type="ECO:0000259" key="13">
    <source>
        <dbReference type="PROSITE" id="PS50109"/>
    </source>
</evidence>
<dbReference type="PANTHER" id="PTHR45436:SF5">
    <property type="entry name" value="SENSOR HISTIDINE KINASE TRCS"/>
    <property type="match status" value="1"/>
</dbReference>
<dbReference type="RefSeq" id="WP_344662634.1">
    <property type="nucleotide sequence ID" value="NZ_BAAAQM010000078.1"/>
</dbReference>
<dbReference type="InterPro" id="IPR004358">
    <property type="entry name" value="Sig_transdc_His_kin-like_C"/>
</dbReference>
<dbReference type="InterPro" id="IPR003660">
    <property type="entry name" value="HAMP_dom"/>
</dbReference>
<dbReference type="SMART" id="SM00387">
    <property type="entry name" value="HATPase_c"/>
    <property type="match status" value="1"/>
</dbReference>
<evidence type="ECO:0000256" key="12">
    <source>
        <dbReference type="SAM" id="Phobius"/>
    </source>
</evidence>
<proteinExistence type="predicted"/>
<keyword evidence="5" id="KW-0808">Transferase</keyword>
<sequence>MSRRIALAFAALVAVLLVAAVIPLGAAMQSREEESFRFTTVSAARQITAAAEETLADHHPPDAMNQAVAEAARRGDCAAVYDPGGVEVAGTNCVVAGDTAAVALAARARSERNQVVGRDGDWLRAAIPVGDNGDAGVVVLARSADPLDDRVEAMWTWLALTGAGCLALGVVLAAALARWVGRPLRGLDAAAARLGDGELDVRAATGAGPAEVRRLAATFNRMAERTQTLVDAHRGWVADVSHQLRTPLTALRLRLDVLAGEVAAAEAAEPSEQGAREPGGEGASTRPPTGPGGAATAAAWQGPDLAAELAGVQEEIGRLSRLVDGLLAVARAEAAVPRREPVPADAVAAERVAAWEPVARENGQALAAVAAGPVRALLAPGDLEQILDNLIANALAAVPAGGHVRVVASAAGRDRVRIRVADDGPGMGEPAKQAAFRRFGTSGGAGSGLGLAIVHRLVTANGGEVRLTDTAGGGLTVEIELPAAGPNP</sequence>
<dbReference type="CDD" id="cd00075">
    <property type="entry name" value="HATPase"/>
    <property type="match status" value="1"/>
</dbReference>
<dbReference type="PROSITE" id="PS50109">
    <property type="entry name" value="HIS_KIN"/>
    <property type="match status" value="1"/>
</dbReference>
<gene>
    <name evidence="15" type="ORF">GCM10009838_82110</name>
</gene>
<evidence type="ECO:0000256" key="10">
    <source>
        <dbReference type="ARBA" id="ARBA00023136"/>
    </source>
</evidence>
<name>A0ABP5ERT2_9ACTN</name>